<sequence length="44" mass="4982">MSAGYGCLLSLASEAVVVFFLEFANFIGRYRPAHREVQYCVLRP</sequence>
<accession>A0A3D9H2H3</accession>
<gene>
    <name evidence="1" type="ORF">DFP90_12119</name>
</gene>
<keyword evidence="2" id="KW-1185">Reference proteome</keyword>
<evidence type="ECO:0000313" key="2">
    <source>
        <dbReference type="Proteomes" id="UP000256845"/>
    </source>
</evidence>
<organism evidence="1 2">
    <name type="scientific">Aestuariispira insulae</name>
    <dbReference type="NCBI Taxonomy" id="1461337"/>
    <lineage>
        <taxon>Bacteria</taxon>
        <taxon>Pseudomonadati</taxon>
        <taxon>Pseudomonadota</taxon>
        <taxon>Alphaproteobacteria</taxon>
        <taxon>Rhodospirillales</taxon>
        <taxon>Kiloniellaceae</taxon>
        <taxon>Aestuariispira</taxon>
    </lineage>
</organism>
<evidence type="ECO:0000313" key="1">
    <source>
        <dbReference type="EMBL" id="RED43708.1"/>
    </source>
</evidence>
<reference evidence="1 2" key="1">
    <citation type="submission" date="2018-07" db="EMBL/GenBank/DDBJ databases">
        <title>Genomic Encyclopedia of Type Strains, Phase III (KMG-III): the genomes of soil and plant-associated and newly described type strains.</title>
        <authorList>
            <person name="Whitman W."/>
        </authorList>
    </citation>
    <scope>NUCLEOTIDE SEQUENCE [LARGE SCALE GENOMIC DNA]</scope>
    <source>
        <strain evidence="1 2">CECT 8488</strain>
    </source>
</reference>
<dbReference type="Proteomes" id="UP000256845">
    <property type="component" value="Unassembled WGS sequence"/>
</dbReference>
<protein>
    <submittedName>
        <fullName evidence="1">Uncharacterized protein</fullName>
    </submittedName>
</protein>
<comment type="caution">
    <text evidence="1">The sequence shown here is derived from an EMBL/GenBank/DDBJ whole genome shotgun (WGS) entry which is preliminary data.</text>
</comment>
<dbReference type="EMBL" id="QRDW01000021">
    <property type="protein sequence ID" value="RED43708.1"/>
    <property type="molecule type" value="Genomic_DNA"/>
</dbReference>
<name>A0A3D9H2H3_9PROT</name>
<dbReference type="AlphaFoldDB" id="A0A3D9H2H3"/>
<proteinExistence type="predicted"/>